<dbReference type="AlphaFoldDB" id="A0A9P7QLR0"/>
<accession>A0A9P7QLR0</accession>
<gene>
    <name evidence="1" type="ORF">E4U09_007790</name>
</gene>
<proteinExistence type="predicted"/>
<protein>
    <submittedName>
        <fullName evidence="1">Uncharacterized protein</fullName>
    </submittedName>
</protein>
<name>A0A9P7QLR0_9HYPO</name>
<reference evidence="1 2" key="1">
    <citation type="journal article" date="2020" name="bioRxiv">
        <title>Whole genome comparisons of ergot fungi reveals the divergence and evolution of species within the genus Claviceps are the result of varying mechanisms driving genome evolution and host range expansion.</title>
        <authorList>
            <person name="Wyka S.A."/>
            <person name="Mondo S.J."/>
            <person name="Liu M."/>
            <person name="Dettman J."/>
            <person name="Nalam V."/>
            <person name="Broders K.D."/>
        </authorList>
    </citation>
    <scope>NUCLEOTIDE SEQUENCE [LARGE SCALE GENOMIC DNA]</scope>
    <source>
        <strain evidence="1 2">Clav52</strain>
    </source>
</reference>
<organism evidence="1 2">
    <name type="scientific">Claviceps aff. purpurea</name>
    <dbReference type="NCBI Taxonomy" id="1967640"/>
    <lineage>
        <taxon>Eukaryota</taxon>
        <taxon>Fungi</taxon>
        <taxon>Dikarya</taxon>
        <taxon>Ascomycota</taxon>
        <taxon>Pezizomycotina</taxon>
        <taxon>Sordariomycetes</taxon>
        <taxon>Hypocreomycetidae</taxon>
        <taxon>Hypocreales</taxon>
        <taxon>Clavicipitaceae</taxon>
        <taxon>Claviceps</taxon>
    </lineage>
</organism>
<dbReference type="EMBL" id="SRRH01000084">
    <property type="protein sequence ID" value="KAG6299799.1"/>
    <property type="molecule type" value="Genomic_DNA"/>
</dbReference>
<evidence type="ECO:0000313" key="1">
    <source>
        <dbReference type="EMBL" id="KAG6299799.1"/>
    </source>
</evidence>
<evidence type="ECO:0000313" key="2">
    <source>
        <dbReference type="Proteomes" id="UP000707071"/>
    </source>
</evidence>
<dbReference type="Proteomes" id="UP000707071">
    <property type="component" value="Unassembled WGS sequence"/>
</dbReference>
<comment type="caution">
    <text evidence="1">The sequence shown here is derived from an EMBL/GenBank/DDBJ whole genome shotgun (WGS) entry which is preliminary data.</text>
</comment>
<keyword evidence="2" id="KW-1185">Reference proteome</keyword>
<sequence length="96" mass="11019">MLYYLYMTICLDFSTTNFSEPGSEISLLERPALREIPEDLGHETFAGVDEPTSTHQLTAAGLKPYDREIARYKTLLRNFSILQHQHELEVKSDTLT</sequence>